<dbReference type="Proteomes" id="UP001597399">
    <property type="component" value="Unassembled WGS sequence"/>
</dbReference>
<dbReference type="InterPro" id="IPR009293">
    <property type="entry name" value="UPF0478"/>
</dbReference>
<dbReference type="Pfam" id="PF06103">
    <property type="entry name" value="DUF948"/>
    <property type="match status" value="1"/>
</dbReference>
<comment type="caution">
    <text evidence="2">The sequence shown here is derived from an EMBL/GenBank/DDBJ whole genome shotgun (WGS) entry which is preliminary data.</text>
</comment>
<evidence type="ECO:0000256" key="1">
    <source>
        <dbReference type="SAM" id="Coils"/>
    </source>
</evidence>
<evidence type="ECO:0000313" key="3">
    <source>
        <dbReference type="Proteomes" id="UP001597399"/>
    </source>
</evidence>
<protein>
    <submittedName>
        <fullName evidence="2">DUF948 domain-containing protein</fullName>
    </submittedName>
</protein>
<feature type="coiled-coil region" evidence="1">
    <location>
        <begin position="40"/>
        <end position="74"/>
    </location>
</feature>
<dbReference type="PANTHER" id="PTHR40070">
    <property type="entry name" value="UPF0478 PROTEIN YTXG"/>
    <property type="match status" value="1"/>
</dbReference>
<keyword evidence="1" id="KW-0175">Coiled coil</keyword>
<proteinExistence type="predicted"/>
<sequence length="109" mass="11866">MIIVYLSLALAAVSIIAFIVSAVKTVKLMNGSIAKISKTGASLQDQAEGILKEKDELTRNLSRIQSDITQKKGKLKDAVRQAKQSLLSAQIAFYKAKALVHSAQVKVRR</sequence>
<dbReference type="PANTHER" id="PTHR40070:SF1">
    <property type="entry name" value="UPF0478 PROTEIN YTXG"/>
    <property type="match status" value="1"/>
</dbReference>
<dbReference type="RefSeq" id="WP_253062728.1">
    <property type="nucleotide sequence ID" value="NZ_JAMXWM010000015.1"/>
</dbReference>
<name>A0ABW5S540_9BACL</name>
<keyword evidence="3" id="KW-1185">Reference proteome</keyword>
<dbReference type="EMBL" id="JBHUMQ010000033">
    <property type="protein sequence ID" value="MFD2694915.1"/>
    <property type="molecule type" value="Genomic_DNA"/>
</dbReference>
<accession>A0ABW5S540</accession>
<gene>
    <name evidence="2" type="ORF">ACFSUE_14955</name>
</gene>
<organism evidence="2 3">
    <name type="scientific">Sporolactobacillus shoreicorticis</name>
    <dbReference type="NCBI Taxonomy" id="1923877"/>
    <lineage>
        <taxon>Bacteria</taxon>
        <taxon>Bacillati</taxon>
        <taxon>Bacillota</taxon>
        <taxon>Bacilli</taxon>
        <taxon>Bacillales</taxon>
        <taxon>Sporolactobacillaceae</taxon>
        <taxon>Sporolactobacillus</taxon>
    </lineage>
</organism>
<reference evidence="3" key="1">
    <citation type="journal article" date="2019" name="Int. J. Syst. Evol. Microbiol.">
        <title>The Global Catalogue of Microorganisms (GCM) 10K type strain sequencing project: providing services to taxonomists for standard genome sequencing and annotation.</title>
        <authorList>
            <consortium name="The Broad Institute Genomics Platform"/>
            <consortium name="The Broad Institute Genome Sequencing Center for Infectious Disease"/>
            <person name="Wu L."/>
            <person name="Ma J."/>
        </authorList>
    </citation>
    <scope>NUCLEOTIDE SEQUENCE [LARGE SCALE GENOMIC DNA]</scope>
    <source>
        <strain evidence="3">TISTR 2466</strain>
    </source>
</reference>
<evidence type="ECO:0000313" key="2">
    <source>
        <dbReference type="EMBL" id="MFD2694915.1"/>
    </source>
</evidence>